<dbReference type="SUPFAM" id="SSF51197">
    <property type="entry name" value="Clavaminate synthase-like"/>
    <property type="match status" value="1"/>
</dbReference>
<dbReference type="KEGG" id="aym:YM304_41520"/>
<dbReference type="Pfam" id="PF05721">
    <property type="entry name" value="PhyH"/>
    <property type="match status" value="1"/>
</dbReference>
<dbReference type="GO" id="GO:0005506">
    <property type="term" value="F:iron ion binding"/>
    <property type="evidence" value="ECO:0007669"/>
    <property type="project" value="UniProtKB-ARBA"/>
</dbReference>
<evidence type="ECO:0000256" key="1">
    <source>
        <dbReference type="ARBA" id="ARBA00022723"/>
    </source>
</evidence>
<accession>A0A6C7EKJ6</accession>
<protein>
    <recommendedName>
        <fullName evidence="5">Phytanoyl-CoA dioxygenase</fullName>
    </recommendedName>
</protein>
<evidence type="ECO:0008006" key="5">
    <source>
        <dbReference type="Google" id="ProtNLM"/>
    </source>
</evidence>
<dbReference type="PANTHER" id="PTHR20883:SF15">
    <property type="entry name" value="PHYTANOYL-COA DIOXYGENASE DOMAIN-CONTAINING PROTEIN 1"/>
    <property type="match status" value="1"/>
</dbReference>
<evidence type="ECO:0000256" key="2">
    <source>
        <dbReference type="ARBA" id="ARBA00023004"/>
    </source>
</evidence>
<dbReference type="AlphaFoldDB" id="A0A6C7EKJ6"/>
<proteinExistence type="predicted"/>
<evidence type="ECO:0000313" key="3">
    <source>
        <dbReference type="EMBL" id="BAN04466.1"/>
    </source>
</evidence>
<sequence length="276" mass="30215">MTVTHLSAAASPEEVHEILLRDGAVIIDRLSAPEVIDAVRTDMAPHIAATPNGADDFTGRSTKRTGALVARSPSSRQLVQHPLVLDVAGRLLGRAQNFQLHLTQIIAIGPDSPSQSIHRDEWAFDFFEFPADYHVQCNTIWAMTDFNEENGATRLIPGSQDWENDLGHTVDESVPAEMTKGSCLLYTGKVYHGGGANRSDTTRMGLNITYNVAWLRQEENQYLSCPPEVAETLDDDLLKLMGYRIGAYALGYIDDTRDPLEAIRGSAATVGSFDAT</sequence>
<dbReference type="RefSeq" id="WP_015443713.1">
    <property type="nucleotide sequence ID" value="NC_020520.1"/>
</dbReference>
<dbReference type="PANTHER" id="PTHR20883">
    <property type="entry name" value="PHYTANOYL-COA DIOXYGENASE DOMAIN CONTAINING 1"/>
    <property type="match status" value="1"/>
</dbReference>
<dbReference type="InterPro" id="IPR008775">
    <property type="entry name" value="Phytyl_CoA_dOase-like"/>
</dbReference>
<dbReference type="GO" id="GO:0016706">
    <property type="term" value="F:2-oxoglutarate-dependent dioxygenase activity"/>
    <property type="evidence" value="ECO:0007669"/>
    <property type="project" value="UniProtKB-ARBA"/>
</dbReference>
<reference evidence="3 4" key="1">
    <citation type="journal article" date="2013" name="Int. J. Syst. Evol. Microbiol.">
        <title>Ilumatobacter nonamiense sp. nov. and Ilumatobacter coccineum sp. nov., isolated from seashore sand.</title>
        <authorList>
            <person name="Matsumoto A."/>
            <person name="Kasai H."/>
            <person name="Matsuo Y."/>
            <person name="Shizuri Y."/>
            <person name="Ichikawa N."/>
            <person name="Fujita N."/>
            <person name="Omura S."/>
            <person name="Takahashi Y."/>
        </authorList>
    </citation>
    <scope>NUCLEOTIDE SEQUENCE [LARGE SCALE GENOMIC DNA]</scope>
    <source>
        <strain evidence="4">NBRC 103263 / KCTC 29153 / YM16-304</strain>
    </source>
</reference>
<keyword evidence="1" id="KW-0479">Metal-binding</keyword>
<dbReference type="EMBL" id="AP012057">
    <property type="protein sequence ID" value="BAN04466.1"/>
    <property type="molecule type" value="Genomic_DNA"/>
</dbReference>
<dbReference type="Proteomes" id="UP000011863">
    <property type="component" value="Chromosome"/>
</dbReference>
<gene>
    <name evidence="3" type="ORF">YM304_41520</name>
</gene>
<organism evidence="3 4">
    <name type="scientific">Ilumatobacter coccineus (strain NBRC 103263 / KCTC 29153 / YM16-304)</name>
    <dbReference type="NCBI Taxonomy" id="1313172"/>
    <lineage>
        <taxon>Bacteria</taxon>
        <taxon>Bacillati</taxon>
        <taxon>Actinomycetota</taxon>
        <taxon>Acidimicrobiia</taxon>
        <taxon>Acidimicrobiales</taxon>
        <taxon>Ilumatobacteraceae</taxon>
        <taxon>Ilumatobacter</taxon>
    </lineage>
</organism>
<evidence type="ECO:0000313" key="4">
    <source>
        <dbReference type="Proteomes" id="UP000011863"/>
    </source>
</evidence>
<name>A0A6C7EKJ6_ILUCY</name>
<dbReference type="OrthoDB" id="9796766at2"/>
<dbReference type="Gene3D" id="2.60.120.620">
    <property type="entry name" value="q2cbj1_9rhob like domain"/>
    <property type="match status" value="1"/>
</dbReference>
<keyword evidence="2" id="KW-0408">Iron</keyword>
<keyword evidence="4" id="KW-1185">Reference proteome</keyword>